<dbReference type="Proteomes" id="UP000380867">
    <property type="component" value="Unassembled WGS sequence"/>
</dbReference>
<reference evidence="3" key="1">
    <citation type="submission" date="2019-09" db="EMBL/GenBank/DDBJ databases">
        <authorList>
            <person name="Li J."/>
        </authorList>
    </citation>
    <scope>NUCLEOTIDE SEQUENCE [LARGE SCALE GENOMIC DNA]</scope>
    <source>
        <strain evidence="3">JCM 14732</strain>
    </source>
</reference>
<gene>
    <name evidence="3" type="ORF">ESP70_003930</name>
</gene>
<feature type="region of interest" description="Disordered" evidence="1">
    <location>
        <begin position="28"/>
        <end position="64"/>
    </location>
</feature>
<protein>
    <submittedName>
        <fullName evidence="3">Helix-turn-helix domain-containing protein</fullName>
    </submittedName>
</protein>
<feature type="domain" description="Helix-turn-helix" evidence="2">
    <location>
        <begin position="161"/>
        <end position="207"/>
    </location>
</feature>
<keyword evidence="4" id="KW-1185">Reference proteome</keyword>
<dbReference type="OrthoDB" id="4870800at2"/>
<evidence type="ECO:0000256" key="1">
    <source>
        <dbReference type="SAM" id="MobiDB-lite"/>
    </source>
</evidence>
<evidence type="ECO:0000259" key="2">
    <source>
        <dbReference type="Pfam" id="PF12728"/>
    </source>
</evidence>
<dbReference type="Gene3D" id="1.10.1660.10">
    <property type="match status" value="2"/>
</dbReference>
<evidence type="ECO:0000313" key="3">
    <source>
        <dbReference type="EMBL" id="KAA1399914.1"/>
    </source>
</evidence>
<accession>A0A5M4FIA3</accession>
<sequence length="208" mass="23364">MRVYELGRELGISSDEVARSLRLPSHLSSVPPSAADALRAANPSPAPPGNRPNNRFRRRPGPRLVTFEPPYDEDTTLGWRRDLDYEPVWSTRDVAHYFDVRPSTVRQWVKRGYLKPTGTERGSSVFDSRAVRIAHDEIEARTHRTSGLGARIHPRHHHRLISTADAARAVGVAPSTVRSWISRGRLTTSRDENGQVLVRVADVARLAR</sequence>
<evidence type="ECO:0000313" key="4">
    <source>
        <dbReference type="Proteomes" id="UP000380867"/>
    </source>
</evidence>
<dbReference type="RefSeq" id="WP_149688026.1">
    <property type="nucleotide sequence ID" value="NZ_SDPQ02000001.1"/>
</dbReference>
<dbReference type="InterPro" id="IPR041657">
    <property type="entry name" value="HTH_17"/>
</dbReference>
<proteinExistence type="predicted"/>
<comment type="caution">
    <text evidence="3">The sequence shown here is derived from an EMBL/GenBank/DDBJ whole genome shotgun (WGS) entry which is preliminary data.</text>
</comment>
<organism evidence="3 4">
    <name type="scientific">Aeromicrobium ginsengisoli</name>
    <dbReference type="NCBI Taxonomy" id="363867"/>
    <lineage>
        <taxon>Bacteria</taxon>
        <taxon>Bacillati</taxon>
        <taxon>Actinomycetota</taxon>
        <taxon>Actinomycetes</taxon>
        <taxon>Propionibacteriales</taxon>
        <taxon>Nocardioidaceae</taxon>
        <taxon>Aeromicrobium</taxon>
    </lineage>
</organism>
<dbReference type="AlphaFoldDB" id="A0A5M4FIA3"/>
<dbReference type="EMBL" id="SDPQ02000001">
    <property type="protein sequence ID" value="KAA1399914.1"/>
    <property type="molecule type" value="Genomic_DNA"/>
</dbReference>
<name>A0A5M4FIA3_9ACTN</name>
<dbReference type="InterPro" id="IPR009061">
    <property type="entry name" value="DNA-bd_dom_put_sf"/>
</dbReference>
<dbReference type="Pfam" id="PF12728">
    <property type="entry name" value="HTH_17"/>
    <property type="match status" value="1"/>
</dbReference>
<dbReference type="SUPFAM" id="SSF46955">
    <property type="entry name" value="Putative DNA-binding domain"/>
    <property type="match status" value="2"/>
</dbReference>